<dbReference type="GO" id="GO:0046872">
    <property type="term" value="F:metal ion binding"/>
    <property type="evidence" value="ECO:0007669"/>
    <property type="project" value="UniProtKB-KW"/>
</dbReference>
<dbReference type="Pfam" id="PF13359">
    <property type="entry name" value="DDE_Tnp_4"/>
    <property type="match status" value="1"/>
</dbReference>
<comment type="cofactor">
    <cofactor evidence="1">
        <name>a divalent metal cation</name>
        <dbReference type="ChEBI" id="CHEBI:60240"/>
    </cofactor>
</comment>
<dbReference type="InterPro" id="IPR027806">
    <property type="entry name" value="HARBI1_dom"/>
</dbReference>
<dbReference type="Proteomes" id="UP001162156">
    <property type="component" value="Unassembled WGS sequence"/>
</dbReference>
<keyword evidence="2" id="KW-0479">Metal-binding</keyword>
<reference evidence="4" key="1">
    <citation type="journal article" date="2023" name="Insect Mol. Biol.">
        <title>Genome sequencing provides insights into the evolution of gene families encoding plant cell wall-degrading enzymes in longhorned beetles.</title>
        <authorList>
            <person name="Shin N.R."/>
            <person name="Okamura Y."/>
            <person name="Kirsch R."/>
            <person name="Pauchet Y."/>
        </authorList>
    </citation>
    <scope>NUCLEOTIDE SEQUENCE</scope>
    <source>
        <strain evidence="4">RBIC_L_NR</strain>
    </source>
</reference>
<organism evidence="4 5">
    <name type="scientific">Rhamnusium bicolor</name>
    <dbReference type="NCBI Taxonomy" id="1586634"/>
    <lineage>
        <taxon>Eukaryota</taxon>
        <taxon>Metazoa</taxon>
        <taxon>Ecdysozoa</taxon>
        <taxon>Arthropoda</taxon>
        <taxon>Hexapoda</taxon>
        <taxon>Insecta</taxon>
        <taxon>Pterygota</taxon>
        <taxon>Neoptera</taxon>
        <taxon>Endopterygota</taxon>
        <taxon>Coleoptera</taxon>
        <taxon>Polyphaga</taxon>
        <taxon>Cucujiformia</taxon>
        <taxon>Chrysomeloidea</taxon>
        <taxon>Cerambycidae</taxon>
        <taxon>Lepturinae</taxon>
        <taxon>Rhagiini</taxon>
        <taxon>Rhamnusium</taxon>
    </lineage>
</organism>
<evidence type="ECO:0000313" key="4">
    <source>
        <dbReference type="EMBL" id="KAJ8930687.1"/>
    </source>
</evidence>
<evidence type="ECO:0000313" key="5">
    <source>
        <dbReference type="Proteomes" id="UP001162156"/>
    </source>
</evidence>
<protein>
    <recommendedName>
        <fullName evidence="3">DDE Tnp4 domain-containing protein</fullName>
    </recommendedName>
</protein>
<dbReference type="PANTHER" id="PTHR23080">
    <property type="entry name" value="THAP DOMAIN PROTEIN"/>
    <property type="match status" value="1"/>
</dbReference>
<feature type="domain" description="DDE Tnp4" evidence="3">
    <location>
        <begin position="2"/>
        <end position="109"/>
    </location>
</feature>
<keyword evidence="5" id="KW-1185">Reference proteome</keyword>
<evidence type="ECO:0000259" key="3">
    <source>
        <dbReference type="Pfam" id="PF13359"/>
    </source>
</evidence>
<name>A0AAV8WWY3_9CUCU</name>
<comment type="caution">
    <text evidence="4">The sequence shown here is derived from an EMBL/GenBank/DDBJ whole genome shotgun (WGS) entry which is preliminary data.</text>
</comment>
<gene>
    <name evidence="4" type="ORF">NQ314_016484</name>
</gene>
<dbReference type="AlphaFoldDB" id="A0AAV8WWY3"/>
<evidence type="ECO:0000256" key="2">
    <source>
        <dbReference type="ARBA" id="ARBA00022723"/>
    </source>
</evidence>
<evidence type="ECO:0000256" key="1">
    <source>
        <dbReference type="ARBA" id="ARBA00001968"/>
    </source>
</evidence>
<accession>A0AAV8WWY3</accession>
<proteinExistence type="predicted"/>
<sequence length="112" mass="12418">MVGVTEEGAITFVSDIWGGAISDRQILEKFGILDLFSEGMFVLADRGFDVSDLLENKGVHLNIPPFKKSAPQLTDEEVAKTRSIANRRIVVEDIIGLVKVNKILVQKMPQHL</sequence>
<dbReference type="EMBL" id="JANEYF010004580">
    <property type="protein sequence ID" value="KAJ8930687.1"/>
    <property type="molecule type" value="Genomic_DNA"/>
</dbReference>